<comment type="caution">
    <text evidence="1">The sequence shown here is derived from an EMBL/GenBank/DDBJ whole genome shotgun (WGS) entry which is preliminary data.</text>
</comment>
<protein>
    <submittedName>
        <fullName evidence="1">Uncharacterized protein</fullName>
    </submittedName>
</protein>
<dbReference type="EMBL" id="JBBXMP010000605">
    <property type="protein sequence ID" value="KAL0057271.1"/>
    <property type="molecule type" value="Genomic_DNA"/>
</dbReference>
<gene>
    <name evidence="1" type="ORF">AAF712_016092</name>
</gene>
<sequence length="198" mass="22064">MSTLYGLDEHIEYGFSPACEWSKSTGKPPKKTCGEPYSKPACSEPQKCNNFVDVQSSLMPKSLPAWKAASEAIGVTFEDKMPLLPGLEDGYAVPDPNIIVGASNETAKVRYITTTMKLHPLLQYCLCSSTFRPYRMREWRGAVGVEAHPSKSDSRTGEQRMKMLDVLKECLLSGNLEVKFDFDNLGSVPVEWKGQQYV</sequence>
<keyword evidence="2" id="KW-1185">Reference proteome</keyword>
<proteinExistence type="predicted"/>
<dbReference type="Proteomes" id="UP001437256">
    <property type="component" value="Unassembled WGS sequence"/>
</dbReference>
<name>A0ABR2Z8U1_9AGAR</name>
<organism evidence="1 2">
    <name type="scientific">Marasmius tenuissimus</name>
    <dbReference type="NCBI Taxonomy" id="585030"/>
    <lineage>
        <taxon>Eukaryota</taxon>
        <taxon>Fungi</taxon>
        <taxon>Dikarya</taxon>
        <taxon>Basidiomycota</taxon>
        <taxon>Agaricomycotina</taxon>
        <taxon>Agaricomycetes</taxon>
        <taxon>Agaricomycetidae</taxon>
        <taxon>Agaricales</taxon>
        <taxon>Marasmiineae</taxon>
        <taxon>Marasmiaceae</taxon>
        <taxon>Marasmius</taxon>
    </lineage>
</organism>
<evidence type="ECO:0000313" key="1">
    <source>
        <dbReference type="EMBL" id="KAL0057271.1"/>
    </source>
</evidence>
<reference evidence="1 2" key="1">
    <citation type="submission" date="2024-05" db="EMBL/GenBank/DDBJ databases">
        <title>A draft genome resource for the thread blight pathogen Marasmius tenuissimus strain MS-2.</title>
        <authorList>
            <person name="Yulfo-Soto G.E."/>
            <person name="Baruah I.K."/>
            <person name="Amoako-Attah I."/>
            <person name="Bukari Y."/>
            <person name="Meinhardt L.W."/>
            <person name="Bailey B.A."/>
            <person name="Cohen S.P."/>
        </authorList>
    </citation>
    <scope>NUCLEOTIDE SEQUENCE [LARGE SCALE GENOMIC DNA]</scope>
    <source>
        <strain evidence="1 2">MS-2</strain>
    </source>
</reference>
<evidence type="ECO:0000313" key="2">
    <source>
        <dbReference type="Proteomes" id="UP001437256"/>
    </source>
</evidence>
<accession>A0ABR2Z8U1</accession>